<dbReference type="Gene3D" id="2.70.70.10">
    <property type="entry name" value="Glucose Permease (Domain IIA)"/>
    <property type="match status" value="1"/>
</dbReference>
<reference evidence="4" key="1">
    <citation type="submission" date="2022-11" db="EMBL/GenBank/DDBJ databases">
        <authorList>
            <person name="Somphong A."/>
            <person name="Phongsopitanun W."/>
        </authorList>
    </citation>
    <scope>NUCLEOTIDE SEQUENCE</scope>
    <source>
        <strain evidence="4">Pm04-4</strain>
    </source>
</reference>
<organism evidence="4 5">
    <name type="scientific">Paractinoplanes pyxinae</name>
    <dbReference type="NCBI Taxonomy" id="2997416"/>
    <lineage>
        <taxon>Bacteria</taxon>
        <taxon>Bacillati</taxon>
        <taxon>Actinomycetota</taxon>
        <taxon>Actinomycetes</taxon>
        <taxon>Micromonosporales</taxon>
        <taxon>Micromonosporaceae</taxon>
        <taxon>Paractinoplanes</taxon>
    </lineage>
</organism>
<evidence type="ECO:0000313" key="4">
    <source>
        <dbReference type="EMBL" id="MCY1140980.1"/>
    </source>
</evidence>
<protein>
    <submittedName>
        <fullName evidence="4">Peptidoglycan DD-metalloendopeptidase family protein</fullName>
    </submittedName>
</protein>
<dbReference type="EMBL" id="JAPNTZ010000008">
    <property type="protein sequence ID" value="MCY1140980.1"/>
    <property type="molecule type" value="Genomic_DNA"/>
</dbReference>
<dbReference type="RefSeq" id="WP_267565351.1">
    <property type="nucleotide sequence ID" value="NZ_JAPNTZ010000008.1"/>
</dbReference>
<proteinExistence type="predicted"/>
<dbReference type="PANTHER" id="PTHR21666:SF270">
    <property type="entry name" value="MUREIN HYDROLASE ACTIVATOR ENVC"/>
    <property type="match status" value="1"/>
</dbReference>
<dbReference type="Gene3D" id="2.120.10.70">
    <property type="entry name" value="Fucose-specific lectin"/>
    <property type="match status" value="2"/>
</dbReference>
<comment type="caution">
    <text evidence="4">The sequence shown here is derived from an EMBL/GenBank/DDBJ whole genome shotgun (WGS) entry which is preliminary data.</text>
</comment>
<dbReference type="SUPFAM" id="SSF51261">
    <property type="entry name" value="Duplicated hybrid motif"/>
    <property type="match status" value="1"/>
</dbReference>
<keyword evidence="1" id="KW-0732">Signal</keyword>
<feature type="chain" id="PRO_5047333616" evidence="1">
    <location>
        <begin position="28"/>
        <end position="534"/>
    </location>
</feature>
<dbReference type="Proteomes" id="UP001151002">
    <property type="component" value="Unassembled WGS sequence"/>
</dbReference>
<feature type="signal peptide" evidence="1">
    <location>
        <begin position="1"/>
        <end position="27"/>
    </location>
</feature>
<evidence type="ECO:0000313" key="5">
    <source>
        <dbReference type="Proteomes" id="UP001151002"/>
    </source>
</evidence>
<name>A0ABT4B522_9ACTN</name>
<dbReference type="InterPro" id="IPR058502">
    <property type="entry name" value="PLL-like_beta-prop"/>
</dbReference>
<sequence length="534" mass="58396">MSRTWLRLAPIAVLAPGVLAGATPSPAAPTDPPDGSQYPRPAFALPFSCGETWRLETRDNHNPEAKKIDFYHVRGYTSGGPVLASAAGVVTELTPGLGGVEIAHGNRWYTLSLHMNAIQVGLGQRVGRGEVIGYVGNVGVDGLRQKHHLHYEQAFGRDDTGTVDFDSDANGHLSGDRQFPVLQGVEYRLDAAQKPEVTSVNGCPGGGAPGNLTEMGKMATVTQLQMFVRRAGDNALVQLWKQGSWSSTTLPDTRLAGPPVVTAFRDGISVMSREHDNRVSEWRYTVLGGWRKTYLKGKLSSSPDAIYRPQENRLYVVGRGTDNRLWNWRSAGNGVWSDPQLIDAPTAIAGTPTVALHNRLLHVVARTADNRMWEWWRDGTGKWARRDLAPARTNADPQALPFREELWTFVRGTDGHLWRLRATGGAPKGVASKWESPTLIDGSVVVGSAPAAVVYRGQMHVVVRAPDNAIHHWWGDKSTLRHEKLRGAFTADPSISVFGDQLHIAGRGTDNKLYTVWYDGKAWRTTAHGVSLPG</sequence>
<dbReference type="InterPro" id="IPR011055">
    <property type="entry name" value="Dup_hybrid_motif"/>
</dbReference>
<dbReference type="InterPro" id="IPR016047">
    <property type="entry name" value="M23ase_b-sheet_dom"/>
</dbReference>
<keyword evidence="5" id="KW-1185">Reference proteome</keyword>
<evidence type="ECO:0000259" key="2">
    <source>
        <dbReference type="Pfam" id="PF01551"/>
    </source>
</evidence>
<dbReference type="PANTHER" id="PTHR21666">
    <property type="entry name" value="PEPTIDASE-RELATED"/>
    <property type="match status" value="1"/>
</dbReference>
<dbReference type="InterPro" id="IPR050570">
    <property type="entry name" value="Cell_wall_metabolism_enzyme"/>
</dbReference>
<dbReference type="Pfam" id="PF01551">
    <property type="entry name" value="Peptidase_M23"/>
    <property type="match status" value="1"/>
</dbReference>
<dbReference type="SUPFAM" id="SSF89372">
    <property type="entry name" value="Fucose-specific lectin"/>
    <property type="match status" value="2"/>
</dbReference>
<evidence type="ECO:0000256" key="1">
    <source>
        <dbReference type="SAM" id="SignalP"/>
    </source>
</evidence>
<feature type="domain" description="M23ase beta-sheet core" evidence="2">
    <location>
        <begin position="77"/>
        <end position="153"/>
    </location>
</feature>
<feature type="domain" description="PLL-like beta propeller" evidence="3">
    <location>
        <begin position="288"/>
        <end position="519"/>
    </location>
</feature>
<evidence type="ECO:0000259" key="3">
    <source>
        <dbReference type="Pfam" id="PF26607"/>
    </source>
</evidence>
<accession>A0ABT4B522</accession>
<gene>
    <name evidence="4" type="ORF">OWR29_23535</name>
</gene>
<dbReference type="CDD" id="cd12797">
    <property type="entry name" value="M23_peptidase"/>
    <property type="match status" value="1"/>
</dbReference>
<dbReference type="Pfam" id="PF26607">
    <property type="entry name" value="DUF8189"/>
    <property type="match status" value="1"/>
</dbReference>